<dbReference type="AlphaFoldDB" id="A0AAR2KFS5"/>
<evidence type="ECO:0000256" key="5">
    <source>
        <dbReference type="ARBA" id="ARBA00022741"/>
    </source>
</evidence>
<keyword evidence="10" id="KW-1185">Reference proteome</keyword>
<keyword evidence="6" id="KW-0378">Hydrolase</keyword>
<accession>A0AAR2KFS5</accession>
<keyword evidence="7" id="KW-0342">GTP-binding</keyword>
<evidence type="ECO:0000256" key="7">
    <source>
        <dbReference type="ARBA" id="ARBA00023134"/>
    </source>
</evidence>
<evidence type="ECO:0000256" key="8">
    <source>
        <dbReference type="ARBA" id="ARBA00049117"/>
    </source>
</evidence>
<keyword evidence="3" id="KW-0963">Cytoplasm</keyword>
<evidence type="ECO:0008006" key="11">
    <source>
        <dbReference type="Google" id="ProtNLM"/>
    </source>
</evidence>
<evidence type="ECO:0000313" key="10">
    <source>
        <dbReference type="Proteomes" id="UP001501920"/>
    </source>
</evidence>
<dbReference type="Proteomes" id="UP001501920">
    <property type="component" value="Chromosome 1"/>
</dbReference>
<comment type="similarity">
    <text evidence="2">Belongs to the tubulin family.</text>
</comment>
<reference evidence="9" key="3">
    <citation type="submission" date="2025-09" db="UniProtKB">
        <authorList>
            <consortium name="Ensembl"/>
        </authorList>
    </citation>
    <scope>IDENTIFICATION</scope>
</reference>
<dbReference type="InterPro" id="IPR000217">
    <property type="entry name" value="Tubulin"/>
</dbReference>
<name>A0AAR2KFS5_PYGNA</name>
<dbReference type="GO" id="GO:0005874">
    <property type="term" value="C:microtubule"/>
    <property type="evidence" value="ECO:0007669"/>
    <property type="project" value="UniProtKB-KW"/>
</dbReference>
<dbReference type="GeneTree" id="ENSGT00940000164588"/>
<comment type="catalytic activity">
    <reaction evidence="8">
        <text>GTP + H2O = GDP + phosphate + H(+)</text>
        <dbReference type="Rhea" id="RHEA:19669"/>
        <dbReference type="ChEBI" id="CHEBI:15377"/>
        <dbReference type="ChEBI" id="CHEBI:15378"/>
        <dbReference type="ChEBI" id="CHEBI:37565"/>
        <dbReference type="ChEBI" id="CHEBI:43474"/>
        <dbReference type="ChEBI" id="CHEBI:58189"/>
    </reaction>
    <physiologicalReaction direction="left-to-right" evidence="8">
        <dbReference type="Rhea" id="RHEA:19670"/>
    </physiologicalReaction>
</comment>
<evidence type="ECO:0000256" key="1">
    <source>
        <dbReference type="ARBA" id="ARBA00004496"/>
    </source>
</evidence>
<dbReference type="Ensembl" id="ENSPNAT00000088098.1">
    <property type="protein sequence ID" value="ENSPNAP00000061324.1"/>
    <property type="gene ID" value="ENSPNAG00000035777.1"/>
</dbReference>
<dbReference type="GO" id="GO:0016787">
    <property type="term" value="F:hydrolase activity"/>
    <property type="evidence" value="ECO:0007669"/>
    <property type="project" value="UniProtKB-KW"/>
</dbReference>
<protein>
    <recommendedName>
        <fullName evidence="11">Tubulin/FtsZ GTPase domain-containing protein</fullName>
    </recommendedName>
</protein>
<dbReference type="SUPFAM" id="SSF52490">
    <property type="entry name" value="Tubulin nucleotide-binding domain-like"/>
    <property type="match status" value="1"/>
</dbReference>
<dbReference type="GO" id="GO:0007017">
    <property type="term" value="P:microtubule-based process"/>
    <property type="evidence" value="ECO:0007669"/>
    <property type="project" value="InterPro"/>
</dbReference>
<keyword evidence="5" id="KW-0547">Nucleotide-binding</keyword>
<evidence type="ECO:0000256" key="6">
    <source>
        <dbReference type="ARBA" id="ARBA00022801"/>
    </source>
</evidence>
<dbReference type="GO" id="GO:0005200">
    <property type="term" value="F:structural constituent of cytoskeleton"/>
    <property type="evidence" value="ECO:0007669"/>
    <property type="project" value="InterPro"/>
</dbReference>
<reference evidence="9 10" key="1">
    <citation type="submission" date="2020-10" db="EMBL/GenBank/DDBJ databases">
        <title>Pygocentrus nattereri (red-bellied piranha) genome, fPygNat1, primary haplotype.</title>
        <authorList>
            <person name="Myers G."/>
            <person name="Meyer A."/>
            <person name="Karagic N."/>
            <person name="Pippel M."/>
            <person name="Winkler S."/>
            <person name="Tracey A."/>
            <person name="Wood J."/>
            <person name="Formenti G."/>
            <person name="Howe K."/>
            <person name="Fedrigo O."/>
            <person name="Jarvis E.D."/>
        </authorList>
    </citation>
    <scope>NUCLEOTIDE SEQUENCE [LARGE SCALE GENOMIC DNA]</scope>
</reference>
<organism evidence="9 10">
    <name type="scientific">Pygocentrus nattereri</name>
    <name type="common">Red-bellied piranha</name>
    <dbReference type="NCBI Taxonomy" id="42514"/>
    <lineage>
        <taxon>Eukaryota</taxon>
        <taxon>Metazoa</taxon>
        <taxon>Chordata</taxon>
        <taxon>Craniata</taxon>
        <taxon>Vertebrata</taxon>
        <taxon>Euteleostomi</taxon>
        <taxon>Actinopterygii</taxon>
        <taxon>Neopterygii</taxon>
        <taxon>Teleostei</taxon>
        <taxon>Ostariophysi</taxon>
        <taxon>Characiformes</taxon>
        <taxon>Characoidei</taxon>
        <taxon>Pygocentrus</taxon>
    </lineage>
</organism>
<dbReference type="InterPro" id="IPR002452">
    <property type="entry name" value="Alpha_tubulin"/>
</dbReference>
<sequence>MGNFCWELYCLEHGIQHGGMISAGSTSLADSSFGTFFSETGTGAGKYVPRAVFIDLEPTVVVTRTVSP</sequence>
<keyword evidence="4" id="KW-0493">Microtubule</keyword>
<dbReference type="PANTHER" id="PTHR11588">
    <property type="entry name" value="TUBULIN"/>
    <property type="match status" value="1"/>
</dbReference>
<dbReference type="PRINTS" id="PR01162">
    <property type="entry name" value="ALPHATUBULIN"/>
</dbReference>
<evidence type="ECO:0000313" key="9">
    <source>
        <dbReference type="Ensembl" id="ENSPNAP00000061324.1"/>
    </source>
</evidence>
<dbReference type="InterPro" id="IPR036525">
    <property type="entry name" value="Tubulin/FtsZ_GTPase_sf"/>
</dbReference>
<evidence type="ECO:0000256" key="3">
    <source>
        <dbReference type="ARBA" id="ARBA00022490"/>
    </source>
</evidence>
<dbReference type="GO" id="GO:0005525">
    <property type="term" value="F:GTP binding"/>
    <property type="evidence" value="ECO:0007669"/>
    <property type="project" value="UniProtKB-KW"/>
</dbReference>
<dbReference type="GO" id="GO:0005737">
    <property type="term" value="C:cytoplasm"/>
    <property type="evidence" value="ECO:0007669"/>
    <property type="project" value="UniProtKB-SubCell"/>
</dbReference>
<reference evidence="9" key="2">
    <citation type="submission" date="2025-08" db="UniProtKB">
        <authorList>
            <consortium name="Ensembl"/>
        </authorList>
    </citation>
    <scope>IDENTIFICATION</scope>
</reference>
<evidence type="ECO:0000256" key="4">
    <source>
        <dbReference type="ARBA" id="ARBA00022701"/>
    </source>
</evidence>
<proteinExistence type="inferred from homology"/>
<comment type="subcellular location">
    <subcellularLocation>
        <location evidence="1">Cytoplasm</location>
    </subcellularLocation>
</comment>
<dbReference type="Gene3D" id="3.40.50.1440">
    <property type="entry name" value="Tubulin/FtsZ, GTPase domain"/>
    <property type="match status" value="1"/>
</dbReference>
<evidence type="ECO:0000256" key="2">
    <source>
        <dbReference type="ARBA" id="ARBA00009636"/>
    </source>
</evidence>